<reference evidence="3" key="2">
    <citation type="submission" date="2025-08" db="UniProtKB">
        <authorList>
            <consortium name="RefSeq"/>
        </authorList>
    </citation>
    <scope>IDENTIFICATION</scope>
</reference>
<dbReference type="PANTHER" id="PTHR15974">
    <property type="entry name" value="CYTOKINE-LIKE PROTEIN 1"/>
    <property type="match status" value="1"/>
</dbReference>
<protein>
    <submittedName>
        <fullName evidence="3">Cytokine-like protein 1</fullName>
    </submittedName>
</protein>
<name>A0A6I9IQS8_VICPA</name>
<dbReference type="InterPro" id="IPR029253">
    <property type="entry name" value="CYTL1"/>
</dbReference>
<dbReference type="GO" id="GO:0045944">
    <property type="term" value="P:positive regulation of transcription by RNA polymerase II"/>
    <property type="evidence" value="ECO:0007669"/>
    <property type="project" value="TreeGrafter"/>
</dbReference>
<feature type="chain" id="PRO_5026827228" evidence="1">
    <location>
        <begin position="22"/>
        <end position="135"/>
    </location>
</feature>
<keyword evidence="2" id="KW-1185">Reference proteome</keyword>
<evidence type="ECO:0000313" key="2">
    <source>
        <dbReference type="Proteomes" id="UP001652581"/>
    </source>
</evidence>
<reference evidence="2" key="1">
    <citation type="submission" date="2025-05" db="UniProtKB">
        <authorList>
            <consortium name="RefSeq"/>
        </authorList>
    </citation>
    <scope>NUCLEOTIDE SEQUENCE [LARGE SCALE GENOMIC DNA]</scope>
</reference>
<dbReference type="GeneID" id="102545261"/>
<dbReference type="KEGG" id="vpc:102545261"/>
<dbReference type="Pfam" id="PF15153">
    <property type="entry name" value="CYTL1"/>
    <property type="match status" value="1"/>
</dbReference>
<keyword evidence="1" id="KW-0732">Signal</keyword>
<dbReference type="InParanoid" id="A0A6I9IQS8"/>
<dbReference type="FunCoup" id="A0A6I9IQS8">
    <property type="interactions" value="123"/>
</dbReference>
<accession>A0A6I9IQS8</accession>
<dbReference type="OrthoDB" id="9899179at2759"/>
<dbReference type="CTD" id="54360"/>
<evidence type="ECO:0000256" key="1">
    <source>
        <dbReference type="SAM" id="SignalP"/>
    </source>
</evidence>
<sequence>MPPQLLPLLLLLLAGPPAARPAPPTCYSRMLALSREITADFQSLQATEPSEPCVRYLPRLYLDIHNYCVLAKLRDFAASPQCWKVPQADALKEKVRKLYTIMNSFCRRDLVFLSDDCNALEYPVLVSAGLPAHQR</sequence>
<feature type="signal peptide" evidence="1">
    <location>
        <begin position="1"/>
        <end position="21"/>
    </location>
</feature>
<gene>
    <name evidence="3" type="primary">CYTL1</name>
</gene>
<organism evidence="2 3">
    <name type="scientific">Vicugna pacos</name>
    <name type="common">Alpaca</name>
    <name type="synonym">Lama pacos</name>
    <dbReference type="NCBI Taxonomy" id="30538"/>
    <lineage>
        <taxon>Eukaryota</taxon>
        <taxon>Metazoa</taxon>
        <taxon>Chordata</taxon>
        <taxon>Craniata</taxon>
        <taxon>Vertebrata</taxon>
        <taxon>Euteleostomi</taxon>
        <taxon>Mammalia</taxon>
        <taxon>Eutheria</taxon>
        <taxon>Laurasiatheria</taxon>
        <taxon>Artiodactyla</taxon>
        <taxon>Tylopoda</taxon>
        <taxon>Camelidae</taxon>
        <taxon>Vicugna</taxon>
    </lineage>
</organism>
<proteinExistence type="predicted"/>
<dbReference type="AlphaFoldDB" id="A0A6I9IQS8"/>
<dbReference type="RefSeq" id="XP_006216441.1">
    <property type="nucleotide sequence ID" value="XM_006216379.4"/>
</dbReference>
<dbReference type="Proteomes" id="UP001652581">
    <property type="component" value="Chromosome 2"/>
</dbReference>
<evidence type="ECO:0000313" key="3">
    <source>
        <dbReference type="RefSeq" id="XP_006216441.1"/>
    </source>
</evidence>
<dbReference type="PANTHER" id="PTHR15974:SF0">
    <property type="entry name" value="CYTOKINE-LIKE PROTEIN 1"/>
    <property type="match status" value="1"/>
</dbReference>